<dbReference type="VEuPathDB" id="FungiDB:SI65_08625"/>
<proteinExistence type="inferred from homology"/>
<dbReference type="Proteomes" id="UP000094569">
    <property type="component" value="Unassembled WGS sequence"/>
</dbReference>
<keyword evidence="3 6" id="KW-0479">Metal-binding</keyword>
<evidence type="ECO:0008006" key="11">
    <source>
        <dbReference type="Google" id="ProtNLM"/>
    </source>
</evidence>
<evidence type="ECO:0000256" key="1">
    <source>
        <dbReference type="ARBA" id="ARBA00001971"/>
    </source>
</evidence>
<organism evidence="9 10">
    <name type="scientific">Aspergillus cristatus</name>
    <name type="common">Chinese Fuzhuan brick tea-fermentation fungus</name>
    <name type="synonym">Eurotium cristatum</name>
    <dbReference type="NCBI Taxonomy" id="573508"/>
    <lineage>
        <taxon>Eukaryota</taxon>
        <taxon>Fungi</taxon>
        <taxon>Dikarya</taxon>
        <taxon>Ascomycota</taxon>
        <taxon>Pezizomycotina</taxon>
        <taxon>Eurotiomycetes</taxon>
        <taxon>Eurotiomycetidae</taxon>
        <taxon>Eurotiales</taxon>
        <taxon>Aspergillaceae</taxon>
        <taxon>Aspergillus</taxon>
        <taxon>Aspergillus subgen. Aspergillus</taxon>
    </lineage>
</organism>
<evidence type="ECO:0000256" key="4">
    <source>
        <dbReference type="ARBA" id="ARBA00023002"/>
    </source>
</evidence>
<dbReference type="InterPro" id="IPR036396">
    <property type="entry name" value="Cyt_P450_sf"/>
</dbReference>
<keyword evidence="8" id="KW-1133">Transmembrane helix</keyword>
<dbReference type="GO" id="GO:0004497">
    <property type="term" value="F:monooxygenase activity"/>
    <property type="evidence" value="ECO:0007669"/>
    <property type="project" value="UniProtKB-KW"/>
</dbReference>
<dbReference type="PROSITE" id="PS00086">
    <property type="entry name" value="CYTOCHROME_P450"/>
    <property type="match status" value="1"/>
</dbReference>
<dbReference type="AlphaFoldDB" id="A0A1E3B494"/>
<keyword evidence="4 7" id="KW-0560">Oxidoreductase</keyword>
<dbReference type="OrthoDB" id="3945418at2759"/>
<evidence type="ECO:0000256" key="8">
    <source>
        <dbReference type="SAM" id="Phobius"/>
    </source>
</evidence>
<dbReference type="InterPro" id="IPR017972">
    <property type="entry name" value="Cyt_P450_CS"/>
</dbReference>
<keyword evidence="8" id="KW-0812">Transmembrane</keyword>
<comment type="caution">
    <text evidence="9">The sequence shown here is derived from an EMBL/GenBank/DDBJ whole genome shotgun (WGS) entry which is preliminary data.</text>
</comment>
<feature type="binding site" description="axial binding residue" evidence="6">
    <location>
        <position position="469"/>
    </location>
    <ligand>
        <name>heme</name>
        <dbReference type="ChEBI" id="CHEBI:30413"/>
    </ligand>
    <ligandPart>
        <name>Fe</name>
        <dbReference type="ChEBI" id="CHEBI:18248"/>
    </ligandPart>
</feature>
<name>A0A1E3B494_ASPCR</name>
<dbReference type="PRINTS" id="PR00385">
    <property type="entry name" value="P450"/>
</dbReference>
<evidence type="ECO:0000256" key="7">
    <source>
        <dbReference type="RuleBase" id="RU000461"/>
    </source>
</evidence>
<protein>
    <recommendedName>
        <fullName evidence="11">Cytochrome P450</fullName>
    </recommendedName>
</protein>
<keyword evidence="8" id="KW-0472">Membrane</keyword>
<comment type="similarity">
    <text evidence="2 7">Belongs to the cytochrome P450 family.</text>
</comment>
<gene>
    <name evidence="9" type="ORF">SI65_08625</name>
</gene>
<evidence type="ECO:0000313" key="10">
    <source>
        <dbReference type="Proteomes" id="UP000094569"/>
    </source>
</evidence>
<dbReference type="GO" id="GO:0020037">
    <property type="term" value="F:heme binding"/>
    <property type="evidence" value="ECO:0007669"/>
    <property type="project" value="InterPro"/>
</dbReference>
<keyword evidence="6 7" id="KW-0349">Heme</keyword>
<keyword evidence="7" id="KW-0503">Monooxygenase</keyword>
<comment type="cofactor">
    <cofactor evidence="1 6">
        <name>heme</name>
        <dbReference type="ChEBI" id="CHEBI:30413"/>
    </cofactor>
</comment>
<dbReference type="GO" id="GO:0016705">
    <property type="term" value="F:oxidoreductase activity, acting on paired donors, with incorporation or reduction of molecular oxygen"/>
    <property type="evidence" value="ECO:0007669"/>
    <property type="project" value="InterPro"/>
</dbReference>
<keyword evidence="5 6" id="KW-0408">Iron</keyword>
<dbReference type="CDD" id="cd11062">
    <property type="entry name" value="CYP58-like"/>
    <property type="match status" value="1"/>
</dbReference>
<dbReference type="GO" id="GO:0005506">
    <property type="term" value="F:iron ion binding"/>
    <property type="evidence" value="ECO:0007669"/>
    <property type="project" value="InterPro"/>
</dbReference>
<dbReference type="InterPro" id="IPR001128">
    <property type="entry name" value="Cyt_P450"/>
</dbReference>
<feature type="transmembrane region" description="Helical" evidence="8">
    <location>
        <begin position="316"/>
        <end position="339"/>
    </location>
</feature>
<dbReference type="PANTHER" id="PTHR24305">
    <property type="entry name" value="CYTOCHROME P450"/>
    <property type="match status" value="1"/>
</dbReference>
<dbReference type="STRING" id="573508.A0A1E3B494"/>
<evidence type="ECO:0000256" key="2">
    <source>
        <dbReference type="ARBA" id="ARBA00010617"/>
    </source>
</evidence>
<reference evidence="9 10" key="1">
    <citation type="journal article" date="2016" name="BMC Genomics">
        <title>Comparative genomic and transcriptomic analyses of the Fuzhuan brick tea-fermentation fungus Aspergillus cristatus.</title>
        <authorList>
            <person name="Ge Y."/>
            <person name="Wang Y."/>
            <person name="Liu Y."/>
            <person name="Tan Y."/>
            <person name="Ren X."/>
            <person name="Zhang X."/>
            <person name="Hyde K.D."/>
            <person name="Liu Y."/>
            <person name="Liu Z."/>
        </authorList>
    </citation>
    <scope>NUCLEOTIDE SEQUENCE [LARGE SCALE GENOMIC DNA]</scope>
    <source>
        <strain evidence="9 10">GZAAS20.1005</strain>
    </source>
</reference>
<dbReference type="SUPFAM" id="SSF48264">
    <property type="entry name" value="Cytochrome P450"/>
    <property type="match status" value="1"/>
</dbReference>
<sequence>MLESMNLPSSAILTTGLALAAIFRAAVVLYRLYFHPLCCVPGPKLAGATSLYLRYYEVVEGGGITQLLPGLHKKYNSPVIRIAPNHVHINDIEAYKRAFTTKPSFRKCPDFYKSAQGVDTILTTTDPQRHRVMRNAMLPLFTPRDMTRIFLIGRDHITKVAQVMSRQGRDGQLLDLLVYLRALTANFVAGTLLDHPSELVSYEAPQSGWIIAQEFIGRYRWIFADIPFLVPIGLFLLSVSPEWITIGFRDLFQVRTAFPVRVLANILQHCENVGNRVLSTKREREKEAPQTVFDKLLSDTSYKLTSRDTLALFQQAVVLMIAGTASPAITLTTAFFYILKSKDIETRLQDELDNLEQRFPGGMTSADFDWRELHKLPYLEAVVKESLRIIPAVPGLLPRVVPSTGLNIASHYLPPGTRISAAHYVFHHNETIFPNPGKFDPDRWLNKSPEDLQLMEQYFMPFSKGPRACIGMKQSWVFMYTAVVYLLGRFEMRLGEGLPGVLEWVDDGTAVPVVRPVVRVVERG</sequence>
<dbReference type="PRINTS" id="PR00463">
    <property type="entry name" value="EP450I"/>
</dbReference>
<dbReference type="EMBL" id="JXNT01000014">
    <property type="protein sequence ID" value="ODM15785.1"/>
    <property type="molecule type" value="Genomic_DNA"/>
</dbReference>
<dbReference type="InterPro" id="IPR002401">
    <property type="entry name" value="Cyt_P450_E_grp-I"/>
</dbReference>
<evidence type="ECO:0000313" key="9">
    <source>
        <dbReference type="EMBL" id="ODM15785.1"/>
    </source>
</evidence>
<dbReference type="InterPro" id="IPR050121">
    <property type="entry name" value="Cytochrome_P450_monoxygenase"/>
</dbReference>
<accession>A0A1E3B494</accession>
<dbReference type="Pfam" id="PF00067">
    <property type="entry name" value="p450"/>
    <property type="match status" value="1"/>
</dbReference>
<evidence type="ECO:0000256" key="6">
    <source>
        <dbReference type="PIRSR" id="PIRSR602401-1"/>
    </source>
</evidence>
<dbReference type="Gene3D" id="1.10.630.10">
    <property type="entry name" value="Cytochrome P450"/>
    <property type="match status" value="1"/>
</dbReference>
<keyword evidence="10" id="KW-1185">Reference proteome</keyword>
<evidence type="ECO:0000256" key="3">
    <source>
        <dbReference type="ARBA" id="ARBA00022723"/>
    </source>
</evidence>
<dbReference type="PANTHER" id="PTHR24305:SF147">
    <property type="entry name" value="P450, PUTATIVE (EUROFUNG)-RELATED"/>
    <property type="match status" value="1"/>
</dbReference>
<evidence type="ECO:0000256" key="5">
    <source>
        <dbReference type="ARBA" id="ARBA00023004"/>
    </source>
</evidence>